<sequence>MANVKEDVDLVGASGPARSMGASVSTTQNVYYTSDKDVLQLPKAVFMPKQIAPPCLTHSCMGADAAATSSVQQIHSASLYACSSITATYVSDGPRPSTLPYLGAWESSHIGLHAPPDTSNIQSNAAVQPMDPQSASLAVDSHMAAYVSTDKANGSNLMAGKKEGNAQASVTLTENASRDIGQILDQFEVQPLNPIETVPPSNSPSLDDTNMMPHLNPADPNLILQNVNPSSSLQEVAAKTT</sequence>
<dbReference type="EMBL" id="CM018039">
    <property type="protein sequence ID" value="KAA8537205.1"/>
    <property type="molecule type" value="Genomic_DNA"/>
</dbReference>
<organism evidence="1 2">
    <name type="scientific">Nyssa sinensis</name>
    <dbReference type="NCBI Taxonomy" id="561372"/>
    <lineage>
        <taxon>Eukaryota</taxon>
        <taxon>Viridiplantae</taxon>
        <taxon>Streptophyta</taxon>
        <taxon>Embryophyta</taxon>
        <taxon>Tracheophyta</taxon>
        <taxon>Spermatophyta</taxon>
        <taxon>Magnoliopsida</taxon>
        <taxon>eudicotyledons</taxon>
        <taxon>Gunneridae</taxon>
        <taxon>Pentapetalae</taxon>
        <taxon>asterids</taxon>
        <taxon>Cornales</taxon>
        <taxon>Nyssaceae</taxon>
        <taxon>Nyssa</taxon>
    </lineage>
</organism>
<evidence type="ECO:0000313" key="1">
    <source>
        <dbReference type="EMBL" id="KAA8537205.1"/>
    </source>
</evidence>
<gene>
    <name evidence="1" type="ORF">F0562_029663</name>
</gene>
<accession>A0A5J5B1P0</accession>
<proteinExistence type="predicted"/>
<protein>
    <submittedName>
        <fullName evidence="1">Uncharacterized protein</fullName>
    </submittedName>
</protein>
<name>A0A5J5B1P0_9ASTE</name>
<dbReference type="AlphaFoldDB" id="A0A5J5B1P0"/>
<keyword evidence="2" id="KW-1185">Reference proteome</keyword>
<dbReference type="Proteomes" id="UP000325577">
    <property type="component" value="Linkage Group LG16"/>
</dbReference>
<reference evidence="1 2" key="1">
    <citation type="submission" date="2019-09" db="EMBL/GenBank/DDBJ databases">
        <title>A chromosome-level genome assembly of the Chinese tupelo Nyssa sinensis.</title>
        <authorList>
            <person name="Yang X."/>
            <person name="Kang M."/>
            <person name="Yang Y."/>
            <person name="Xiong H."/>
            <person name="Wang M."/>
            <person name="Zhang Z."/>
            <person name="Wang Z."/>
            <person name="Wu H."/>
            <person name="Ma T."/>
            <person name="Liu J."/>
            <person name="Xi Z."/>
        </authorList>
    </citation>
    <scope>NUCLEOTIDE SEQUENCE [LARGE SCALE GENOMIC DNA]</scope>
    <source>
        <strain evidence="1">J267</strain>
        <tissue evidence="1">Leaf</tissue>
    </source>
</reference>
<evidence type="ECO:0000313" key="2">
    <source>
        <dbReference type="Proteomes" id="UP000325577"/>
    </source>
</evidence>